<keyword evidence="3" id="KW-1185">Reference proteome</keyword>
<dbReference type="Proteomes" id="UP000325030">
    <property type="component" value="Chromosome"/>
</dbReference>
<dbReference type="RefSeq" id="WP_149528845.1">
    <property type="nucleotide sequence ID" value="NZ_AP018929.1"/>
</dbReference>
<name>A0A510E6K0_9CREN</name>
<evidence type="ECO:0000313" key="1">
    <source>
        <dbReference type="EMBL" id="BBG25355.1"/>
    </source>
</evidence>
<proteinExistence type="predicted"/>
<gene>
    <name evidence="1" type="ORF">IC006_2690</name>
    <name evidence="2" type="ORF">IC007_2704</name>
</gene>
<reference evidence="2 3" key="2">
    <citation type="journal article" date="2020" name="Int. J. Syst. Evol. Microbiol.">
        <title>Sulfuracidifex tepidarius gen. nov., sp. nov. and transfer of Sulfolobus metallicus Huber and Stetter 1992 to the genus Sulfuracidifex as Sulfuracidifex metallicus comb. nov.</title>
        <authorList>
            <person name="Itoh T."/>
            <person name="Miura T."/>
            <person name="Sakai H.D."/>
            <person name="Kato S."/>
            <person name="Ohkuma M."/>
            <person name="Takashina T."/>
        </authorList>
    </citation>
    <scope>NUCLEOTIDE SEQUENCE</scope>
    <source>
        <strain evidence="1 3">IC-006</strain>
        <strain evidence="2">IC-007</strain>
    </source>
</reference>
<sequence>MNTQLDALDRLLSEEKLESLNRVLDIIQSADKLGLLDVIRGVLDDEEYVGKILGAIVNDRTMALATNWNKLLDLVDMFMDADTISNLKYLLGFFGDLKNSGILDPIRGMLTDEEYLGKILGAIVNDRTMALATNWNKLLDLVDMFMDADTISNLKYLLGFFGDLKNSGILDPIRGMLTDEEYLGKILGAIVNDRTMGLLSRWGNLLDLVDTVADEDTVVAVKNVLDILKDLSRNGVLDPVKGLIKDEDSLGKIIGAMVNDFTINLMTYWNQITKDLATIDLNNFKYFTYLISATGEALKTENVKPVKGMWAILGELKDPDVQRGMGVAFAALRQIGKLYDPNTGKIATQAKQ</sequence>
<dbReference type="EMBL" id="AP018929">
    <property type="protein sequence ID" value="BBG25355.1"/>
    <property type="molecule type" value="Genomic_DNA"/>
</dbReference>
<evidence type="ECO:0000313" key="4">
    <source>
        <dbReference type="Proteomes" id="UP000325030"/>
    </source>
</evidence>
<evidence type="ECO:0000313" key="3">
    <source>
        <dbReference type="Proteomes" id="UP000322983"/>
    </source>
</evidence>
<dbReference type="KEGG" id="step:IC006_2690"/>
<dbReference type="Proteomes" id="UP000322983">
    <property type="component" value="Chromosome"/>
</dbReference>
<evidence type="ECO:0008006" key="5">
    <source>
        <dbReference type="Google" id="ProtNLM"/>
    </source>
</evidence>
<accession>A0A510DYQ1</accession>
<accession>A0A510E6K0</accession>
<dbReference type="EMBL" id="AP018930">
    <property type="protein sequence ID" value="BBG28149.1"/>
    <property type="molecule type" value="Genomic_DNA"/>
</dbReference>
<protein>
    <recommendedName>
        <fullName evidence="5">DUF1641 domain-containing protein</fullName>
    </recommendedName>
</protein>
<dbReference type="STRING" id="1294262.GCA_001316085_03046"/>
<dbReference type="PANTHER" id="PTHR38433:SF1">
    <property type="entry name" value="DUF1641 DOMAIN-CONTAINING PROTEIN"/>
    <property type="match status" value="1"/>
</dbReference>
<dbReference type="AlphaFoldDB" id="A0A510E6K0"/>
<dbReference type="PANTHER" id="PTHR38433">
    <property type="match status" value="1"/>
</dbReference>
<dbReference type="OrthoDB" id="56850at2157"/>
<dbReference type="Pfam" id="PF07849">
    <property type="entry name" value="DUF1641"/>
    <property type="match status" value="1"/>
</dbReference>
<reference evidence="4" key="1">
    <citation type="submission" date="2018-09" db="EMBL/GenBank/DDBJ databases">
        <title>Complete Genome Sequencing of Sulfolobus sp. JCM 16834.</title>
        <authorList>
            <person name="Kato S."/>
            <person name="Itoh T."/>
            <person name="Ohkuma M."/>
        </authorList>
    </citation>
    <scope>NUCLEOTIDE SEQUENCE [LARGE SCALE GENOMIC DNA]</scope>
    <source>
        <strain evidence="4">IC-007</strain>
    </source>
</reference>
<dbReference type="InterPro" id="IPR012440">
    <property type="entry name" value="DUF1641"/>
</dbReference>
<organism evidence="2 4">
    <name type="scientific">Sulfuracidifex tepidarius</name>
    <dbReference type="NCBI Taxonomy" id="1294262"/>
    <lineage>
        <taxon>Archaea</taxon>
        <taxon>Thermoproteota</taxon>
        <taxon>Thermoprotei</taxon>
        <taxon>Sulfolobales</taxon>
        <taxon>Sulfolobaceae</taxon>
        <taxon>Sulfuracidifex</taxon>
    </lineage>
</organism>
<dbReference type="GeneID" id="41718974"/>
<evidence type="ECO:0000313" key="2">
    <source>
        <dbReference type="EMBL" id="BBG28149.1"/>
    </source>
</evidence>